<accession>A0A4U5MTJ0</accession>
<organism evidence="1 2">
    <name type="scientific">Steinernema carpocapsae</name>
    <name type="common">Entomopathogenic nematode</name>
    <dbReference type="NCBI Taxonomy" id="34508"/>
    <lineage>
        <taxon>Eukaryota</taxon>
        <taxon>Metazoa</taxon>
        <taxon>Ecdysozoa</taxon>
        <taxon>Nematoda</taxon>
        <taxon>Chromadorea</taxon>
        <taxon>Rhabditida</taxon>
        <taxon>Tylenchina</taxon>
        <taxon>Panagrolaimomorpha</taxon>
        <taxon>Strongyloidoidea</taxon>
        <taxon>Steinernematidae</taxon>
        <taxon>Steinernema</taxon>
    </lineage>
</organism>
<gene>
    <name evidence="1" type="ORF">L596_020167</name>
</gene>
<dbReference type="EMBL" id="AZBU02000006">
    <property type="protein sequence ID" value="TKR72763.1"/>
    <property type="molecule type" value="Genomic_DNA"/>
</dbReference>
<reference evidence="1 2" key="2">
    <citation type="journal article" date="2019" name="G3 (Bethesda)">
        <title>Hybrid Assembly of the Genome of the Entomopathogenic Nematode Steinernema carpocapsae Identifies the X-Chromosome.</title>
        <authorList>
            <person name="Serra L."/>
            <person name="Macchietto M."/>
            <person name="Macias-Munoz A."/>
            <person name="McGill C.J."/>
            <person name="Rodriguez I.M."/>
            <person name="Rodriguez B."/>
            <person name="Murad R."/>
            <person name="Mortazavi A."/>
        </authorList>
    </citation>
    <scope>NUCLEOTIDE SEQUENCE [LARGE SCALE GENOMIC DNA]</scope>
    <source>
        <strain evidence="1 2">ALL</strain>
    </source>
</reference>
<name>A0A4U5MTJ0_STECR</name>
<dbReference type="Proteomes" id="UP000298663">
    <property type="component" value="Unassembled WGS sequence"/>
</dbReference>
<dbReference type="AlphaFoldDB" id="A0A4U5MTJ0"/>
<evidence type="ECO:0000313" key="1">
    <source>
        <dbReference type="EMBL" id="TKR72763.1"/>
    </source>
</evidence>
<sequence>MFERHRLYFQNRLDGEWDEKEHTAALLRAQRDFRKQNPISFWNLLKTEREDAANRGDLNNLFVEEGLN</sequence>
<proteinExistence type="predicted"/>
<reference evidence="1 2" key="1">
    <citation type="journal article" date="2015" name="Genome Biol.">
        <title>Comparative genomics of Steinernema reveals deeply conserved gene regulatory networks.</title>
        <authorList>
            <person name="Dillman A.R."/>
            <person name="Macchietto M."/>
            <person name="Porter C.F."/>
            <person name="Rogers A."/>
            <person name="Williams B."/>
            <person name="Antoshechkin I."/>
            <person name="Lee M.M."/>
            <person name="Goodwin Z."/>
            <person name="Lu X."/>
            <person name="Lewis E.E."/>
            <person name="Goodrich-Blair H."/>
            <person name="Stock S.P."/>
            <person name="Adams B.J."/>
            <person name="Sternberg P.W."/>
            <person name="Mortazavi A."/>
        </authorList>
    </citation>
    <scope>NUCLEOTIDE SEQUENCE [LARGE SCALE GENOMIC DNA]</scope>
    <source>
        <strain evidence="1 2">ALL</strain>
    </source>
</reference>
<protein>
    <submittedName>
        <fullName evidence="1">Uncharacterized protein</fullName>
    </submittedName>
</protein>
<comment type="caution">
    <text evidence="1">The sequence shown here is derived from an EMBL/GenBank/DDBJ whole genome shotgun (WGS) entry which is preliminary data.</text>
</comment>
<evidence type="ECO:0000313" key="2">
    <source>
        <dbReference type="Proteomes" id="UP000298663"/>
    </source>
</evidence>
<keyword evidence="2" id="KW-1185">Reference proteome</keyword>